<keyword evidence="2" id="KW-1185">Reference proteome</keyword>
<proteinExistence type="predicted"/>
<evidence type="ECO:0000313" key="2">
    <source>
        <dbReference type="Proteomes" id="UP001291653"/>
    </source>
</evidence>
<accession>A0ABQ5NYG6</accession>
<dbReference type="RefSeq" id="WP_323447278.1">
    <property type="nucleotide sequence ID" value="NZ_BSBI01000004.1"/>
</dbReference>
<dbReference type="EMBL" id="BSBI01000004">
    <property type="protein sequence ID" value="GLF95225.1"/>
    <property type="molecule type" value="Genomic_DNA"/>
</dbReference>
<comment type="caution">
    <text evidence="1">The sequence shown here is derived from an EMBL/GenBank/DDBJ whole genome shotgun (WGS) entry which is preliminary data.</text>
</comment>
<name>A0ABQ5NYG6_9ACTN</name>
<reference evidence="1 2" key="1">
    <citation type="submission" date="2022-10" db="EMBL/GenBank/DDBJ databases">
        <title>Draft genome sequence of Streptomyces sp. YSPA8.</title>
        <authorList>
            <person name="Moriuchi R."/>
            <person name="Dohra H."/>
            <person name="Yamamura H."/>
            <person name="Kodani S."/>
        </authorList>
    </citation>
    <scope>NUCLEOTIDE SEQUENCE [LARGE SCALE GENOMIC DNA]</scope>
    <source>
        <strain evidence="1 2">YSPA8</strain>
    </source>
</reference>
<organism evidence="1 2">
    <name type="scientific">Streptomyces yaizuensis</name>
    <dbReference type="NCBI Taxonomy" id="2989713"/>
    <lineage>
        <taxon>Bacteria</taxon>
        <taxon>Bacillati</taxon>
        <taxon>Actinomycetota</taxon>
        <taxon>Actinomycetes</taxon>
        <taxon>Kitasatosporales</taxon>
        <taxon>Streptomycetaceae</taxon>
        <taxon>Streptomyces</taxon>
    </lineage>
</organism>
<evidence type="ECO:0000313" key="1">
    <source>
        <dbReference type="EMBL" id="GLF95225.1"/>
    </source>
</evidence>
<protein>
    <submittedName>
        <fullName evidence="1">Uncharacterized protein</fullName>
    </submittedName>
</protein>
<sequence>MSVSAFVRRDDPEVAVRSVLVAGSAAVREVPGVFDAGLVRAVTLGRNGFDIQDNTEYRQKTPGVSAV</sequence>
<gene>
    <name evidence="1" type="ORF">SYYSPA8_13030</name>
</gene>
<dbReference type="Proteomes" id="UP001291653">
    <property type="component" value="Unassembled WGS sequence"/>
</dbReference>